<name>A0ACB6QBG9_9PLEO</name>
<accession>A0ACB6QBG9</accession>
<evidence type="ECO:0000313" key="2">
    <source>
        <dbReference type="Proteomes" id="UP000799755"/>
    </source>
</evidence>
<dbReference type="Proteomes" id="UP000799755">
    <property type="component" value="Unassembled WGS sequence"/>
</dbReference>
<gene>
    <name evidence="1" type="ORF">BDR25DRAFT_361757</name>
</gene>
<proteinExistence type="predicted"/>
<keyword evidence="2" id="KW-1185">Reference proteome</keyword>
<reference evidence="1" key="1">
    <citation type="journal article" date="2020" name="Stud. Mycol.">
        <title>101 Dothideomycetes genomes: a test case for predicting lifestyles and emergence of pathogens.</title>
        <authorList>
            <person name="Haridas S."/>
            <person name="Albert R."/>
            <person name="Binder M."/>
            <person name="Bloem J."/>
            <person name="Labutti K."/>
            <person name="Salamov A."/>
            <person name="Andreopoulos B."/>
            <person name="Baker S."/>
            <person name="Barry K."/>
            <person name="Bills G."/>
            <person name="Bluhm B."/>
            <person name="Cannon C."/>
            <person name="Castanera R."/>
            <person name="Culley D."/>
            <person name="Daum C."/>
            <person name="Ezra D."/>
            <person name="Gonzalez J."/>
            <person name="Henrissat B."/>
            <person name="Kuo A."/>
            <person name="Liang C."/>
            <person name="Lipzen A."/>
            <person name="Lutzoni F."/>
            <person name="Magnuson J."/>
            <person name="Mondo S."/>
            <person name="Nolan M."/>
            <person name="Ohm R."/>
            <person name="Pangilinan J."/>
            <person name="Park H.-J."/>
            <person name="Ramirez L."/>
            <person name="Alfaro M."/>
            <person name="Sun H."/>
            <person name="Tritt A."/>
            <person name="Yoshinaga Y."/>
            <person name="Zwiers L.-H."/>
            <person name="Turgeon B."/>
            <person name="Goodwin S."/>
            <person name="Spatafora J."/>
            <person name="Crous P."/>
            <person name="Grigoriev I."/>
        </authorList>
    </citation>
    <scope>NUCLEOTIDE SEQUENCE</scope>
    <source>
        <strain evidence="1">ATCC 200398</strain>
    </source>
</reference>
<protein>
    <submittedName>
        <fullName evidence="1">Uncharacterized protein</fullName>
    </submittedName>
</protein>
<sequence>MQSWEECEKASTGPVQGVYIVTPGNGRSRPNFDLVSSIVTAVNGNETIACLPHAAFIPHTARGQWRWLHIRATNSFDSHTACNGTRHRACGRLFRRPGHLVGSQEADHTRRGNYGKHPSGGATIIRCHSRTPRWPRIASCTDTIQKRRLKEADGVEMRTLSEDSLAQSVQSALPLSVILQPPHLIPPRKSCTRRLFNPCHPDQYHLFSISFLQLQVAEKANLPIAETEPFHQYRRSQIVPPDIAPRAEAESTSYRGRVKRIALAYDDSENPLLNIFPKMCSINSTLPFIPTFRILPPHTAETLISTTLELPSVSGMTIFYILFLSQLQSPAPLDFLERFPNESMDPAYNHSTIRLDETRPQVWNPCYLLTRLSGSTLRRSLENVCRDLIFATSNSNLTRTPLNLFPHSPQIFPITKFTESTIEISQALRLPPVRNISPVIPVSSHVIRHTSLALLYRKVSPRVQMQMQMQVPYIVVLTCFLHETIPATRNVERSPMIDHVLTSRVLWLSGVTYDIPCFGSGTSSPLYRTPIRRRALEHLILEAHHDPDYQEHGGQAGGSDLKNIVSISGPPGSRWWIYPLELPSPMGWATTRTSDDPFCPEENGGPRQRPGSRRHNLPSPEAGACYCKGPEDLDAGWGGVSGQIRGCIEVILCLGAEVKSQIFYLHFAILFNWISSDLSTMSMIYHAFNMYA</sequence>
<dbReference type="EMBL" id="MU003538">
    <property type="protein sequence ID" value="KAF2464251.1"/>
    <property type="molecule type" value="Genomic_DNA"/>
</dbReference>
<evidence type="ECO:0000313" key="1">
    <source>
        <dbReference type="EMBL" id="KAF2464251.1"/>
    </source>
</evidence>
<comment type="caution">
    <text evidence="1">The sequence shown here is derived from an EMBL/GenBank/DDBJ whole genome shotgun (WGS) entry which is preliminary data.</text>
</comment>
<organism evidence="1 2">
    <name type="scientific">Lindgomyces ingoldianus</name>
    <dbReference type="NCBI Taxonomy" id="673940"/>
    <lineage>
        <taxon>Eukaryota</taxon>
        <taxon>Fungi</taxon>
        <taxon>Dikarya</taxon>
        <taxon>Ascomycota</taxon>
        <taxon>Pezizomycotina</taxon>
        <taxon>Dothideomycetes</taxon>
        <taxon>Pleosporomycetidae</taxon>
        <taxon>Pleosporales</taxon>
        <taxon>Lindgomycetaceae</taxon>
        <taxon>Lindgomyces</taxon>
    </lineage>
</organism>